<reference evidence="1 2" key="1">
    <citation type="submission" date="2018-06" db="EMBL/GenBank/DDBJ databases">
        <title>The Genome of Cuscuta australis (Dodder) Provides Insight into the Evolution of Plant Parasitism.</title>
        <authorList>
            <person name="Liu H."/>
        </authorList>
    </citation>
    <scope>NUCLEOTIDE SEQUENCE [LARGE SCALE GENOMIC DNA]</scope>
    <source>
        <strain evidence="2">cv. Yunnan</strain>
        <tissue evidence="1">Vines</tissue>
    </source>
</reference>
<evidence type="ECO:0000313" key="1">
    <source>
        <dbReference type="EMBL" id="RAL42646.1"/>
    </source>
</evidence>
<protein>
    <submittedName>
        <fullName evidence="1">Uncharacterized protein</fullName>
    </submittedName>
</protein>
<gene>
    <name evidence="1" type="ORF">DM860_009153</name>
</gene>
<dbReference type="AlphaFoldDB" id="A0A328DAZ4"/>
<dbReference type="Proteomes" id="UP000249390">
    <property type="component" value="Unassembled WGS sequence"/>
</dbReference>
<evidence type="ECO:0000313" key="2">
    <source>
        <dbReference type="Proteomes" id="UP000249390"/>
    </source>
</evidence>
<dbReference type="EMBL" id="NQVE01000162">
    <property type="protein sequence ID" value="RAL42646.1"/>
    <property type="molecule type" value="Genomic_DNA"/>
</dbReference>
<proteinExistence type="predicted"/>
<comment type="caution">
    <text evidence="1">The sequence shown here is derived from an EMBL/GenBank/DDBJ whole genome shotgun (WGS) entry which is preliminary data.</text>
</comment>
<sequence>MGLERRFLSSNFCRRWVNRIPSRVGSRRIGSSNDGWDFSKRQVQLGSSAKGKRWTVGHSNFNKVFQPGIDIRNSKVSPSQSSHLEFSLNRRQMFRMQSKVFFLFNSHYHQNFCITEMGNRSYHVWFGLEDMKWLIEIFPTFNMRKPWSITRFDKTHNRKFTASFGSNRWGSYIRIIGSCADRSNSILVPTDRDGLHVFLTAIDSFFDKSLTALSSVQPDARCENWAASSIDAGHSKVVAPDPLPL</sequence>
<organism evidence="1 2">
    <name type="scientific">Cuscuta australis</name>
    <dbReference type="NCBI Taxonomy" id="267555"/>
    <lineage>
        <taxon>Eukaryota</taxon>
        <taxon>Viridiplantae</taxon>
        <taxon>Streptophyta</taxon>
        <taxon>Embryophyta</taxon>
        <taxon>Tracheophyta</taxon>
        <taxon>Spermatophyta</taxon>
        <taxon>Magnoliopsida</taxon>
        <taxon>eudicotyledons</taxon>
        <taxon>Gunneridae</taxon>
        <taxon>Pentapetalae</taxon>
        <taxon>asterids</taxon>
        <taxon>lamiids</taxon>
        <taxon>Solanales</taxon>
        <taxon>Convolvulaceae</taxon>
        <taxon>Cuscuteae</taxon>
        <taxon>Cuscuta</taxon>
        <taxon>Cuscuta subgen. Grammica</taxon>
        <taxon>Cuscuta sect. Cleistogrammica</taxon>
    </lineage>
</organism>
<keyword evidence="2" id="KW-1185">Reference proteome</keyword>
<name>A0A328DAZ4_9ASTE</name>
<accession>A0A328DAZ4</accession>